<dbReference type="EMBL" id="CP017248">
    <property type="protein sequence ID" value="AOR36298.1"/>
    <property type="molecule type" value="Genomic_DNA"/>
</dbReference>
<accession>A0A1D7YL15</accession>
<gene>
    <name evidence="1" type="ORF">BFF78_39260</name>
</gene>
<keyword evidence="2" id="KW-1185">Reference proteome</keyword>
<sequence length="113" mass="12207">MGMVVLAMAVDVSRIDRRVRDEVARRGLFLVSPTPGPHVPSGQFVFVCTAPDPGDCGFTRVGHVSTETGFNHSVFAMDGQKTSAAVSISRIRGHFPTWEDGIMAVLAAFDQCR</sequence>
<dbReference type="Proteomes" id="UP000094960">
    <property type="component" value="Chromosome"/>
</dbReference>
<name>A0A1D7YL15_9ACTN</name>
<proteinExistence type="predicted"/>
<organism evidence="1 2">
    <name type="scientific">Streptomyces fodineus</name>
    <dbReference type="NCBI Taxonomy" id="1904616"/>
    <lineage>
        <taxon>Bacteria</taxon>
        <taxon>Bacillati</taxon>
        <taxon>Actinomycetota</taxon>
        <taxon>Actinomycetes</taxon>
        <taxon>Kitasatosporales</taxon>
        <taxon>Streptomycetaceae</taxon>
        <taxon>Streptomyces</taxon>
    </lineage>
</organism>
<protein>
    <submittedName>
        <fullName evidence="1">Uncharacterized protein</fullName>
    </submittedName>
</protein>
<evidence type="ECO:0000313" key="1">
    <source>
        <dbReference type="EMBL" id="AOR36298.1"/>
    </source>
</evidence>
<dbReference type="KEGG" id="spun:BFF78_39260"/>
<evidence type="ECO:0000313" key="2">
    <source>
        <dbReference type="Proteomes" id="UP000094960"/>
    </source>
</evidence>
<reference evidence="2" key="1">
    <citation type="submission" date="2016-09" db="EMBL/GenBank/DDBJ databases">
        <title>Streptomyces puniciscabiei strain:TW1S1 Genome sequencing and assembly.</title>
        <authorList>
            <person name="Kim M.-K."/>
            <person name="Kim S.B."/>
        </authorList>
    </citation>
    <scope>NUCLEOTIDE SEQUENCE [LARGE SCALE GENOMIC DNA]</scope>
    <source>
        <strain evidence="2">TW1S1</strain>
    </source>
</reference>
<dbReference type="AlphaFoldDB" id="A0A1D7YL15"/>